<evidence type="ECO:0000313" key="3">
    <source>
        <dbReference type="Proteomes" id="UP000004067"/>
    </source>
</evidence>
<accession>F5RJI3</accession>
<keyword evidence="3" id="KW-1185">Reference proteome</keyword>
<dbReference type="STRING" id="888060.HMPREF9081_0418"/>
<gene>
    <name evidence="2" type="ORF">HMPREF9081_0418</name>
</gene>
<dbReference type="HOGENOM" id="CLU_162514_0_0_9"/>
<reference evidence="2 3" key="1">
    <citation type="submission" date="2011-04" db="EMBL/GenBank/DDBJ databases">
        <authorList>
            <person name="Muzny D."/>
            <person name="Qin X."/>
            <person name="Deng J."/>
            <person name="Jiang H."/>
            <person name="Liu Y."/>
            <person name="Qu J."/>
            <person name="Song X.-Z."/>
            <person name="Zhang L."/>
            <person name="Thornton R."/>
            <person name="Coyle M."/>
            <person name="Francisco L."/>
            <person name="Jackson L."/>
            <person name="Javaid M."/>
            <person name="Korchina V."/>
            <person name="Kovar C."/>
            <person name="Mata R."/>
            <person name="Mathew T."/>
            <person name="Ngo R."/>
            <person name="Nguyen L."/>
            <person name="Nguyen N."/>
            <person name="Okwuonu G."/>
            <person name="Ongeri F."/>
            <person name="Pham C."/>
            <person name="Simmons D."/>
            <person name="Wilczek-Boney K."/>
            <person name="Hale W."/>
            <person name="Jakkamsetti A."/>
            <person name="Pham P."/>
            <person name="Ruth R."/>
            <person name="San Lucas F."/>
            <person name="Warren J."/>
            <person name="Zhang J."/>
            <person name="Zhao Z."/>
            <person name="Zhou C."/>
            <person name="Zhu D."/>
            <person name="Lee S."/>
            <person name="Bess C."/>
            <person name="Blankenburg K."/>
            <person name="Forbes L."/>
            <person name="Fu Q."/>
            <person name="Gubbala S."/>
            <person name="Hirani K."/>
            <person name="Jayaseelan J.C."/>
            <person name="Lara F."/>
            <person name="Munidasa M."/>
            <person name="Palculict T."/>
            <person name="Patil S."/>
            <person name="Pu L.-L."/>
            <person name="Saada N."/>
            <person name="Tang L."/>
            <person name="Weissenberger G."/>
            <person name="Zhu Y."/>
            <person name="Hemphill L."/>
            <person name="Shang Y."/>
            <person name="Youmans B."/>
            <person name="Ayvaz T."/>
            <person name="Ross M."/>
            <person name="Santibanez J."/>
            <person name="Aqrawi P."/>
            <person name="Gross S."/>
            <person name="Joshi V."/>
            <person name="Fowler G."/>
            <person name="Nazareth L."/>
            <person name="Reid J."/>
            <person name="Worley K."/>
            <person name="Petrosino J."/>
            <person name="Highlander S."/>
            <person name="Gibbs R."/>
        </authorList>
    </citation>
    <scope>NUCLEOTIDE SEQUENCE [LARGE SCALE GENOMIC DNA]</scope>
    <source>
        <strain evidence="2 3">DSM 2778</strain>
    </source>
</reference>
<dbReference type="AlphaFoldDB" id="F5RJI3"/>
<evidence type="ECO:0000259" key="1">
    <source>
        <dbReference type="Pfam" id="PF18810"/>
    </source>
</evidence>
<dbReference type="eggNOG" id="ENOG5032WDW">
    <property type="taxonomic scope" value="Bacteria"/>
</dbReference>
<dbReference type="Proteomes" id="UP000004067">
    <property type="component" value="Unassembled WGS sequence"/>
</dbReference>
<sequence length="110" mass="12797">MTDEVIITDTQIAHVKERHPQDYERYAAYIPHMLMQPDYILEANHPHTAFVLKTFEVDDVRFQLILRLVTSVDPQGYSNSVITFLKISEKKWNKYLPQCAVKPRPLGLGI</sequence>
<comment type="caution">
    <text evidence="2">The sequence shown here is derived from an EMBL/GenBank/DDBJ whole genome shotgun (WGS) entry which is preliminary data.</text>
</comment>
<organism evidence="2 3">
    <name type="scientific">Centipeda periodontii DSM 2778</name>
    <dbReference type="NCBI Taxonomy" id="888060"/>
    <lineage>
        <taxon>Bacteria</taxon>
        <taxon>Bacillati</taxon>
        <taxon>Bacillota</taxon>
        <taxon>Negativicutes</taxon>
        <taxon>Selenomonadales</taxon>
        <taxon>Selenomonadaceae</taxon>
        <taxon>Centipeda</taxon>
    </lineage>
</organism>
<name>F5RJI3_9FIRM</name>
<evidence type="ECO:0000313" key="2">
    <source>
        <dbReference type="EMBL" id="EGK61634.1"/>
    </source>
</evidence>
<dbReference type="EMBL" id="AFHQ01000012">
    <property type="protein sequence ID" value="EGK61634.1"/>
    <property type="molecule type" value="Genomic_DNA"/>
</dbReference>
<dbReference type="Pfam" id="PF18810">
    <property type="entry name" value="PBECR2"/>
    <property type="match status" value="1"/>
</dbReference>
<proteinExistence type="predicted"/>
<feature type="domain" description="Phage-Barnase-EndoU-ColicinE5/D-RelE like nuclease 2" evidence="1">
    <location>
        <begin position="3"/>
        <end position="95"/>
    </location>
</feature>
<dbReference type="InterPro" id="IPR041110">
    <property type="entry name" value="PBECR2"/>
</dbReference>
<protein>
    <recommendedName>
        <fullName evidence="1">Phage-Barnase-EndoU-ColicinE5/D-RelE like nuclease 2 domain-containing protein</fullName>
    </recommendedName>
</protein>